<dbReference type="Proteomes" id="UP000030345">
    <property type="component" value="Unassembled WGS sequence"/>
</dbReference>
<dbReference type="AlphaFoldDB" id="A0A0A2B9S7"/>
<accession>A0A0A2B9S7</accession>
<organism evidence="2 3">
    <name type="scientific">Prochlorococcus marinus str. SB</name>
    <dbReference type="NCBI Taxonomy" id="59926"/>
    <lineage>
        <taxon>Bacteria</taxon>
        <taxon>Bacillati</taxon>
        <taxon>Cyanobacteriota</taxon>
        <taxon>Cyanophyceae</taxon>
        <taxon>Synechococcales</taxon>
        <taxon>Prochlorococcaceae</taxon>
        <taxon>Prochlorococcus</taxon>
    </lineage>
</organism>
<gene>
    <name evidence="2" type="ORF">EV02_0483</name>
</gene>
<dbReference type="Gene3D" id="3.30.530.20">
    <property type="match status" value="1"/>
</dbReference>
<feature type="domain" description="Coenzyme Q-binding protein COQ10 START" evidence="1">
    <location>
        <begin position="40"/>
        <end position="168"/>
    </location>
</feature>
<comment type="caution">
    <text evidence="2">The sequence shown here is derived from an EMBL/GenBank/DDBJ whole genome shotgun (WGS) entry which is preliminary data.</text>
</comment>
<dbReference type="PANTHER" id="PTHR34060">
    <property type="entry name" value="POLYKETIDE CYCLASE / DEHYDRASE AND LIPID TRANSPORT PROTEIN"/>
    <property type="match status" value="1"/>
</dbReference>
<proteinExistence type="predicted"/>
<evidence type="ECO:0000313" key="3">
    <source>
        <dbReference type="Proteomes" id="UP000030345"/>
    </source>
</evidence>
<evidence type="ECO:0000313" key="2">
    <source>
        <dbReference type="EMBL" id="KGG09892.1"/>
    </source>
</evidence>
<dbReference type="STRING" id="59926.EV02_0483"/>
<dbReference type="eggNOG" id="COG2867">
    <property type="taxonomic scope" value="Bacteria"/>
</dbReference>
<dbReference type="SUPFAM" id="SSF55961">
    <property type="entry name" value="Bet v1-like"/>
    <property type="match status" value="1"/>
</dbReference>
<reference evidence="3" key="1">
    <citation type="journal article" date="2014" name="Sci. Data">
        <title>Genomes of diverse isolates of the marine cyanobacterium Prochlorococcus.</title>
        <authorList>
            <person name="Biller S."/>
            <person name="Berube P."/>
            <person name="Thompson J."/>
            <person name="Kelly L."/>
            <person name="Roggensack S."/>
            <person name="Awad L."/>
            <person name="Roache-Johnson K."/>
            <person name="Ding H."/>
            <person name="Giovannoni S.J."/>
            <person name="Moore L.R."/>
            <person name="Chisholm S.W."/>
        </authorList>
    </citation>
    <scope>NUCLEOTIDE SEQUENCE [LARGE SCALE GENOMIC DNA]</scope>
    <source>
        <strain evidence="3">SB</strain>
    </source>
</reference>
<dbReference type="PANTHER" id="PTHR34060:SF1">
    <property type="entry name" value="POLYKETIDE CYCLASE _ DEHYDRASE AND LIPID TRANSPORT PROTEIN"/>
    <property type="match status" value="1"/>
</dbReference>
<dbReference type="Pfam" id="PF03364">
    <property type="entry name" value="Polyketide_cyc"/>
    <property type="match status" value="1"/>
</dbReference>
<sequence>MNNPQESEDHSKNNDYRTIEQTMEKFPGGTRRLAAQLTTSASFDSLWSVLTDYDRLNHYIPNLLSSKKIFQKGNNVHLKQVGAQDFLGMKFSAEVTIDLFENKELGLLKFNLIKGDFRKFEGSWKIQNIKNTSKNSLIYDLTVQGCQWMPIGMIEKRLKKDLSENLIAVDRRAKSSKRSL</sequence>
<dbReference type="EMBL" id="JNAS01000001">
    <property type="protein sequence ID" value="KGG09892.1"/>
    <property type="molecule type" value="Genomic_DNA"/>
</dbReference>
<dbReference type="InterPro" id="IPR005031">
    <property type="entry name" value="COQ10_START"/>
</dbReference>
<protein>
    <recommendedName>
        <fullName evidence="1">Coenzyme Q-binding protein COQ10 START domain-containing protein</fullName>
    </recommendedName>
</protein>
<evidence type="ECO:0000259" key="1">
    <source>
        <dbReference type="Pfam" id="PF03364"/>
    </source>
</evidence>
<dbReference type="RefSeq" id="WP_032519109.1">
    <property type="nucleotide sequence ID" value="NZ_CP138981.1"/>
</dbReference>
<dbReference type="OrthoDB" id="539556at2"/>
<dbReference type="InterPro" id="IPR023393">
    <property type="entry name" value="START-like_dom_sf"/>
</dbReference>
<name>A0A0A2B9S7_PROMR</name>